<evidence type="ECO:0000313" key="2">
    <source>
        <dbReference type="EMBL" id="CZS90407.1"/>
    </source>
</evidence>
<dbReference type="EMBL" id="FJUW01000004">
    <property type="protein sequence ID" value="CZS90407.1"/>
    <property type="molecule type" value="Genomic_DNA"/>
</dbReference>
<keyword evidence="1" id="KW-1133">Transmembrane helix</keyword>
<comment type="caution">
    <text evidence="2">The sequence shown here is derived from an EMBL/GenBank/DDBJ whole genome shotgun (WGS) entry which is preliminary data.</text>
</comment>
<dbReference type="AlphaFoldDB" id="A0A1E1JX05"/>
<evidence type="ECO:0000313" key="3">
    <source>
        <dbReference type="Proteomes" id="UP000178129"/>
    </source>
</evidence>
<sequence>MFHRNLTSGEAGPVRRALKLDFDFPDAKNTPYYVFSPLDVHRCKCISVLLYLDPHPHVIVHYVCAMATMVFMMSIL</sequence>
<accession>A0A1E1JX05</accession>
<keyword evidence="1" id="KW-0472">Membrane</keyword>
<organism evidence="2 3">
    <name type="scientific">Rhynchosporium graminicola</name>
    <dbReference type="NCBI Taxonomy" id="2792576"/>
    <lineage>
        <taxon>Eukaryota</taxon>
        <taxon>Fungi</taxon>
        <taxon>Dikarya</taxon>
        <taxon>Ascomycota</taxon>
        <taxon>Pezizomycotina</taxon>
        <taxon>Leotiomycetes</taxon>
        <taxon>Helotiales</taxon>
        <taxon>Ploettnerulaceae</taxon>
        <taxon>Rhynchosporium</taxon>
    </lineage>
</organism>
<dbReference type="Proteomes" id="UP000178129">
    <property type="component" value="Unassembled WGS sequence"/>
</dbReference>
<name>A0A1E1JX05_9HELO</name>
<feature type="transmembrane region" description="Helical" evidence="1">
    <location>
        <begin position="58"/>
        <end position="75"/>
    </location>
</feature>
<proteinExistence type="predicted"/>
<dbReference type="InParanoid" id="A0A1E1JX05"/>
<reference evidence="3" key="1">
    <citation type="submission" date="2016-03" db="EMBL/GenBank/DDBJ databases">
        <authorList>
            <person name="Ploux O."/>
        </authorList>
    </citation>
    <scope>NUCLEOTIDE SEQUENCE [LARGE SCALE GENOMIC DNA]</scope>
    <source>
        <strain evidence="3">UK7</strain>
    </source>
</reference>
<gene>
    <name evidence="2" type="ORF">RCO7_14183</name>
</gene>
<keyword evidence="1" id="KW-0812">Transmembrane</keyword>
<evidence type="ECO:0000256" key="1">
    <source>
        <dbReference type="SAM" id="Phobius"/>
    </source>
</evidence>
<keyword evidence="3" id="KW-1185">Reference proteome</keyword>
<protein>
    <submittedName>
        <fullName evidence="2">Uncharacterized protein</fullName>
    </submittedName>
</protein>